<name>A0A1T4LS97_9ACTN</name>
<protein>
    <submittedName>
        <fullName evidence="4">Uncharacterized protein</fullName>
    </submittedName>
</protein>
<sequence length="269" mass="30042">MPPLGPLLRFLDVAPWAAATALGIFAAAGLVIAVSEFRRSQNTRLRRNYFEKGEIPKRKKFLLFGAETREMKYVPGTKIPLSEMRPQAVEKFRDEIVTGRDRADEMELLGHKGGFVPSERVAALREQIQGEENKLAPERAALLPLQDENRKLEQLAARVEEEGRPYQDIAQRAAELQRRVNNEVKRVTSDIKRGGDALKQVTDQVKADPRVVKLEKTAGEEREGAALAGFDLEKAVKKRLGSAGEPRNQGNRSRLTGWHNKGGSSRGKK</sequence>
<keyword evidence="3" id="KW-1133">Transmembrane helix</keyword>
<keyword evidence="3" id="KW-0472">Membrane</keyword>
<keyword evidence="1" id="KW-0175">Coiled coil</keyword>
<evidence type="ECO:0000256" key="1">
    <source>
        <dbReference type="SAM" id="Coils"/>
    </source>
</evidence>
<dbReference type="Proteomes" id="UP000190637">
    <property type="component" value="Unassembled WGS sequence"/>
</dbReference>
<dbReference type="RefSeq" id="WP_144389957.1">
    <property type="nucleotide sequence ID" value="NZ_FUWS01000002.1"/>
</dbReference>
<evidence type="ECO:0000256" key="3">
    <source>
        <dbReference type="SAM" id="Phobius"/>
    </source>
</evidence>
<organism evidence="4 5">
    <name type="scientific">Marinactinospora thermotolerans DSM 45154</name>
    <dbReference type="NCBI Taxonomy" id="1122192"/>
    <lineage>
        <taxon>Bacteria</taxon>
        <taxon>Bacillati</taxon>
        <taxon>Actinomycetota</taxon>
        <taxon>Actinomycetes</taxon>
        <taxon>Streptosporangiales</taxon>
        <taxon>Nocardiopsidaceae</taxon>
        <taxon>Marinactinospora</taxon>
    </lineage>
</organism>
<reference evidence="4 5" key="1">
    <citation type="submission" date="2017-02" db="EMBL/GenBank/DDBJ databases">
        <authorList>
            <person name="Peterson S.W."/>
        </authorList>
    </citation>
    <scope>NUCLEOTIDE SEQUENCE [LARGE SCALE GENOMIC DNA]</scope>
    <source>
        <strain evidence="4 5">DSM 45154</strain>
    </source>
</reference>
<keyword evidence="3" id="KW-0812">Transmembrane</keyword>
<feature type="transmembrane region" description="Helical" evidence="3">
    <location>
        <begin position="16"/>
        <end position="37"/>
    </location>
</feature>
<feature type="coiled-coil region" evidence="1">
    <location>
        <begin position="142"/>
        <end position="186"/>
    </location>
</feature>
<proteinExistence type="predicted"/>
<dbReference type="AlphaFoldDB" id="A0A1T4LS97"/>
<accession>A0A1T4LS97</accession>
<evidence type="ECO:0000256" key="2">
    <source>
        <dbReference type="SAM" id="MobiDB-lite"/>
    </source>
</evidence>
<dbReference type="EMBL" id="FUWS01000002">
    <property type="protein sequence ID" value="SJZ57619.1"/>
    <property type="molecule type" value="Genomic_DNA"/>
</dbReference>
<dbReference type="STRING" id="1122192.SAMN02745673_00804"/>
<feature type="region of interest" description="Disordered" evidence="2">
    <location>
        <begin position="238"/>
        <end position="269"/>
    </location>
</feature>
<keyword evidence="5" id="KW-1185">Reference proteome</keyword>
<gene>
    <name evidence="4" type="ORF">SAMN02745673_00804</name>
</gene>
<evidence type="ECO:0000313" key="5">
    <source>
        <dbReference type="Proteomes" id="UP000190637"/>
    </source>
</evidence>
<evidence type="ECO:0000313" key="4">
    <source>
        <dbReference type="EMBL" id="SJZ57619.1"/>
    </source>
</evidence>